<feature type="domain" description="Peptidase C54 catalytic" evidence="13">
    <location>
        <begin position="1"/>
        <end position="153"/>
    </location>
</feature>
<evidence type="ECO:0000313" key="15">
    <source>
        <dbReference type="RefSeq" id="XP_026687250.1"/>
    </source>
</evidence>
<dbReference type="KEGG" id="dci:103520402"/>
<feature type="signal peptide" evidence="12">
    <location>
        <begin position="1"/>
        <end position="19"/>
    </location>
</feature>
<evidence type="ECO:0000256" key="10">
    <source>
        <dbReference type="ARBA" id="ARBA00029362"/>
    </source>
</evidence>
<keyword evidence="5 11" id="KW-0645">Protease</keyword>
<keyword evidence="4 11" id="KW-0963">Cytoplasm</keyword>
<evidence type="ECO:0000256" key="1">
    <source>
        <dbReference type="ARBA" id="ARBA00004496"/>
    </source>
</evidence>
<organism evidence="14 15">
    <name type="scientific">Diaphorina citri</name>
    <name type="common">Asian citrus psyllid</name>
    <dbReference type="NCBI Taxonomy" id="121845"/>
    <lineage>
        <taxon>Eukaryota</taxon>
        <taxon>Metazoa</taxon>
        <taxon>Ecdysozoa</taxon>
        <taxon>Arthropoda</taxon>
        <taxon>Hexapoda</taxon>
        <taxon>Insecta</taxon>
        <taxon>Pterygota</taxon>
        <taxon>Neoptera</taxon>
        <taxon>Paraneoptera</taxon>
        <taxon>Hemiptera</taxon>
        <taxon>Sternorrhyncha</taxon>
        <taxon>Psylloidea</taxon>
        <taxon>Psyllidae</taxon>
        <taxon>Diaphorininae</taxon>
        <taxon>Diaphorina</taxon>
    </lineage>
</organism>
<comment type="subcellular location">
    <subcellularLocation>
        <location evidence="1 11">Cytoplasm</location>
    </subcellularLocation>
</comment>
<evidence type="ECO:0000313" key="14">
    <source>
        <dbReference type="Proteomes" id="UP000079169"/>
    </source>
</evidence>
<dbReference type="GO" id="GO:0034727">
    <property type="term" value="P:piecemeal microautophagy of the nucleus"/>
    <property type="evidence" value="ECO:0007669"/>
    <property type="project" value="TreeGrafter"/>
</dbReference>
<keyword evidence="14" id="KW-1185">Reference proteome</keyword>
<dbReference type="InterPro" id="IPR038765">
    <property type="entry name" value="Papain-like_cys_pep_sf"/>
</dbReference>
<dbReference type="GO" id="GO:0035973">
    <property type="term" value="P:aggrephagy"/>
    <property type="evidence" value="ECO:0007669"/>
    <property type="project" value="TreeGrafter"/>
</dbReference>
<dbReference type="GeneID" id="103520402"/>
<keyword evidence="8 11" id="KW-0653">Protein transport</keyword>
<dbReference type="GO" id="GO:0005737">
    <property type="term" value="C:cytoplasm"/>
    <property type="evidence" value="ECO:0007669"/>
    <property type="project" value="UniProtKB-SubCell"/>
</dbReference>
<dbReference type="GO" id="GO:0016485">
    <property type="term" value="P:protein processing"/>
    <property type="evidence" value="ECO:0007669"/>
    <property type="project" value="TreeGrafter"/>
</dbReference>
<protein>
    <recommendedName>
        <fullName evidence="11">Cysteine protease</fullName>
        <ecNumber evidence="11">3.4.22.-</ecNumber>
    </recommendedName>
</protein>
<gene>
    <name evidence="15" type="primary">LOC103520402</name>
</gene>
<keyword evidence="3" id="KW-0813">Transport</keyword>
<dbReference type="GO" id="GO:0000423">
    <property type="term" value="P:mitophagy"/>
    <property type="evidence" value="ECO:0007669"/>
    <property type="project" value="TreeGrafter"/>
</dbReference>
<dbReference type="Pfam" id="PF03416">
    <property type="entry name" value="Peptidase_C54"/>
    <property type="match status" value="1"/>
</dbReference>
<dbReference type="STRING" id="121845.A0A3Q0JKA0"/>
<accession>A0A3Q0JKA0</accession>
<dbReference type="InterPro" id="IPR005078">
    <property type="entry name" value="Peptidase_C54"/>
</dbReference>
<evidence type="ECO:0000256" key="5">
    <source>
        <dbReference type="ARBA" id="ARBA00022670"/>
    </source>
</evidence>
<evidence type="ECO:0000256" key="8">
    <source>
        <dbReference type="ARBA" id="ARBA00022927"/>
    </source>
</evidence>
<evidence type="ECO:0000256" key="9">
    <source>
        <dbReference type="ARBA" id="ARBA00023006"/>
    </source>
</evidence>
<sequence>MLRCGQMVIAQALLFLHLGRDWQWNVNSKEEAYLKILKMFEDRRTAPYSIHQIALTGASEGKAVGEWFGPNTVAQVLRKLAKYDDWSSIVFHVALDNTLVVNQVKKLCTTNKRASSNPQWQPLVLVIPLRLGIQDINPVYINGIKKCYALPISPAEDEGLISNFPPLTKI</sequence>
<dbReference type="GO" id="GO:0019786">
    <property type="term" value="F:protein-phosphatidylethanolamide deconjugating activity"/>
    <property type="evidence" value="ECO:0007669"/>
    <property type="project" value="InterPro"/>
</dbReference>
<evidence type="ECO:0000256" key="4">
    <source>
        <dbReference type="ARBA" id="ARBA00022490"/>
    </source>
</evidence>
<dbReference type="InterPro" id="IPR046792">
    <property type="entry name" value="Peptidase_C54_cat"/>
</dbReference>
<dbReference type="GO" id="GO:0004197">
    <property type="term" value="F:cysteine-type endopeptidase activity"/>
    <property type="evidence" value="ECO:0007669"/>
    <property type="project" value="TreeGrafter"/>
</dbReference>
<dbReference type="Proteomes" id="UP000079169">
    <property type="component" value="Unplaced"/>
</dbReference>
<keyword evidence="9 11" id="KW-0072">Autophagy</keyword>
<keyword evidence="6 11" id="KW-0378">Hydrolase</keyword>
<dbReference type="EC" id="3.4.22.-" evidence="11"/>
<dbReference type="SUPFAM" id="SSF54001">
    <property type="entry name" value="Cysteine proteinases"/>
    <property type="match status" value="1"/>
</dbReference>
<keyword evidence="12" id="KW-0732">Signal</keyword>
<dbReference type="GO" id="GO:0015031">
    <property type="term" value="P:protein transport"/>
    <property type="evidence" value="ECO:0007669"/>
    <property type="project" value="UniProtKB-KW"/>
</dbReference>
<dbReference type="GO" id="GO:0000045">
    <property type="term" value="P:autophagosome assembly"/>
    <property type="evidence" value="ECO:0007669"/>
    <property type="project" value="TreeGrafter"/>
</dbReference>
<dbReference type="PaxDb" id="121845-A0A3Q0JKA0"/>
<comment type="catalytic activity">
    <reaction evidence="10">
        <text>[protein]-C-terminal L-amino acid-glycyl-phosphatidylethanolamide + H2O = [protein]-C-terminal L-amino acid-glycine + a 1,2-diacyl-sn-glycero-3-phosphoethanolamine</text>
        <dbReference type="Rhea" id="RHEA:67548"/>
        <dbReference type="Rhea" id="RHEA-COMP:17323"/>
        <dbReference type="Rhea" id="RHEA-COMP:17324"/>
        <dbReference type="ChEBI" id="CHEBI:15377"/>
        <dbReference type="ChEBI" id="CHEBI:64612"/>
        <dbReference type="ChEBI" id="CHEBI:172940"/>
        <dbReference type="ChEBI" id="CHEBI:172941"/>
    </reaction>
    <physiologicalReaction direction="left-to-right" evidence="10">
        <dbReference type="Rhea" id="RHEA:67549"/>
    </physiologicalReaction>
</comment>
<keyword evidence="7" id="KW-0788">Thiol protease</keyword>
<evidence type="ECO:0000256" key="7">
    <source>
        <dbReference type="ARBA" id="ARBA00022807"/>
    </source>
</evidence>
<proteinExistence type="inferred from homology"/>
<dbReference type="PANTHER" id="PTHR22624">
    <property type="entry name" value="CYSTEINE PROTEASE ATG4"/>
    <property type="match status" value="1"/>
</dbReference>
<dbReference type="PANTHER" id="PTHR22624:SF49">
    <property type="entry name" value="CYSTEINE PROTEASE"/>
    <property type="match status" value="1"/>
</dbReference>
<dbReference type="AlphaFoldDB" id="A0A3Q0JKA0"/>
<feature type="chain" id="PRO_5017922696" description="Cysteine protease" evidence="12">
    <location>
        <begin position="20"/>
        <end position="170"/>
    </location>
</feature>
<reference evidence="15" key="1">
    <citation type="submission" date="2025-08" db="UniProtKB">
        <authorList>
            <consortium name="RefSeq"/>
        </authorList>
    </citation>
    <scope>IDENTIFICATION</scope>
</reference>
<comment type="similarity">
    <text evidence="2 11">Belongs to the peptidase C54 family.</text>
</comment>
<evidence type="ECO:0000256" key="11">
    <source>
        <dbReference type="RuleBase" id="RU363115"/>
    </source>
</evidence>
<evidence type="ECO:0000256" key="2">
    <source>
        <dbReference type="ARBA" id="ARBA00010958"/>
    </source>
</evidence>
<evidence type="ECO:0000256" key="6">
    <source>
        <dbReference type="ARBA" id="ARBA00022801"/>
    </source>
</evidence>
<evidence type="ECO:0000256" key="12">
    <source>
        <dbReference type="SAM" id="SignalP"/>
    </source>
</evidence>
<dbReference type="RefSeq" id="XP_026687250.1">
    <property type="nucleotide sequence ID" value="XM_026831449.1"/>
</dbReference>
<comment type="function">
    <text evidence="11">Cysteine protease that plays a key role in autophagy by mediating both proteolytic activation and delipidation of ATG8 family proteins.</text>
</comment>
<evidence type="ECO:0000259" key="13">
    <source>
        <dbReference type="Pfam" id="PF03416"/>
    </source>
</evidence>
<name>A0A3Q0JKA0_DIACI</name>
<evidence type="ECO:0000256" key="3">
    <source>
        <dbReference type="ARBA" id="ARBA00022448"/>
    </source>
</evidence>